<dbReference type="InterPro" id="IPR036291">
    <property type="entry name" value="NAD(P)-bd_dom_sf"/>
</dbReference>
<dbReference type="CDD" id="cd08288">
    <property type="entry name" value="MDR_yhdh"/>
    <property type="match status" value="1"/>
</dbReference>
<dbReference type="Gene3D" id="3.40.50.720">
    <property type="entry name" value="NAD(P)-binding Rossmann-like Domain"/>
    <property type="match status" value="1"/>
</dbReference>
<evidence type="ECO:0000313" key="2">
    <source>
        <dbReference type="EMBL" id="RUO46170.1"/>
    </source>
</evidence>
<dbReference type="InterPro" id="IPR020843">
    <property type="entry name" value="ER"/>
</dbReference>
<accession>A0A432XBZ0</accession>
<evidence type="ECO:0000259" key="1">
    <source>
        <dbReference type="SMART" id="SM00829"/>
    </source>
</evidence>
<dbReference type="InterPro" id="IPR051397">
    <property type="entry name" value="Zn-ADH-like_protein"/>
</dbReference>
<dbReference type="NCBIfam" id="TIGR02823">
    <property type="entry name" value="oxido_YhdH"/>
    <property type="match status" value="1"/>
</dbReference>
<gene>
    <name evidence="2" type="ORF">CWE21_12365</name>
</gene>
<dbReference type="GO" id="GO:0043957">
    <property type="term" value="F:acryloyl-CoA reductase (NADPH) activity"/>
    <property type="evidence" value="ECO:0007669"/>
    <property type="project" value="TreeGrafter"/>
</dbReference>
<protein>
    <recommendedName>
        <fullName evidence="1">Enoyl reductase (ER) domain-containing protein</fullName>
    </recommendedName>
</protein>
<reference evidence="3" key="1">
    <citation type="journal article" date="2018" name="Front. Microbiol.">
        <title>Genome-Based Analysis Reveals the Taxonomy and Diversity of the Family Idiomarinaceae.</title>
        <authorList>
            <person name="Liu Y."/>
            <person name="Lai Q."/>
            <person name="Shao Z."/>
        </authorList>
    </citation>
    <scope>NUCLEOTIDE SEQUENCE [LARGE SCALE GENOMIC DNA]</scope>
    <source>
        <strain evidence="3">SW15</strain>
    </source>
</reference>
<dbReference type="Gene3D" id="3.90.180.10">
    <property type="entry name" value="Medium-chain alcohol dehydrogenases, catalytic domain"/>
    <property type="match status" value="1"/>
</dbReference>
<evidence type="ECO:0000313" key="3">
    <source>
        <dbReference type="Proteomes" id="UP000286678"/>
    </source>
</evidence>
<comment type="caution">
    <text evidence="2">The sequence shown here is derived from an EMBL/GenBank/DDBJ whole genome shotgun (WGS) entry which is preliminary data.</text>
</comment>
<organism evidence="2 3">
    <name type="scientific">Pseudidiomarina aquimaris</name>
    <dbReference type="NCBI Taxonomy" id="641841"/>
    <lineage>
        <taxon>Bacteria</taxon>
        <taxon>Pseudomonadati</taxon>
        <taxon>Pseudomonadota</taxon>
        <taxon>Gammaproteobacteria</taxon>
        <taxon>Alteromonadales</taxon>
        <taxon>Idiomarinaceae</taxon>
        <taxon>Pseudidiomarina</taxon>
    </lineage>
</organism>
<dbReference type="AlphaFoldDB" id="A0A432XBZ0"/>
<dbReference type="InterPro" id="IPR014188">
    <property type="entry name" value="Acrylyl-CoA_reductase_AcuI"/>
</dbReference>
<feature type="domain" description="Enoyl reductase (ER)" evidence="1">
    <location>
        <begin position="10"/>
        <end position="322"/>
    </location>
</feature>
<dbReference type="InterPro" id="IPR013154">
    <property type="entry name" value="ADH-like_N"/>
</dbReference>
<dbReference type="RefSeq" id="WP_126834746.1">
    <property type="nucleotide sequence ID" value="NZ_PIPT01000010.1"/>
</dbReference>
<dbReference type="InterPro" id="IPR013149">
    <property type="entry name" value="ADH-like_C"/>
</dbReference>
<keyword evidence="3" id="KW-1185">Reference proteome</keyword>
<dbReference type="InterPro" id="IPR011032">
    <property type="entry name" value="GroES-like_sf"/>
</dbReference>
<name>A0A432XBZ0_9GAMM</name>
<dbReference type="SUPFAM" id="SSF51735">
    <property type="entry name" value="NAD(P)-binding Rossmann-fold domains"/>
    <property type="match status" value="1"/>
</dbReference>
<dbReference type="Pfam" id="PF08240">
    <property type="entry name" value="ADH_N"/>
    <property type="match status" value="1"/>
</dbReference>
<dbReference type="PANTHER" id="PTHR43677">
    <property type="entry name" value="SHORT-CHAIN DEHYDROGENASE/REDUCTASE"/>
    <property type="match status" value="1"/>
</dbReference>
<dbReference type="OrthoDB" id="9782155at2"/>
<sequence>MKAIIIEKQDDQQTTTLREVGDELLSAGDTLIEVEYSGLNYKDALAICHKPGVIRKWPMIPGIDLAGTVKSSDDSSFKPGDKVLLNGYGVGEVHTGGLAQQANVKSEWLVRLPKGIDAEQAMAIGTAGYTAMLCVLALEEQGITPETGEVLVTGAAGGVGSVAIAILAKLGYSITAVSGRQELKDYLQRLGAKTIVSRSDFEGKVKPLDKARFAGVVDVAGSTVLANAIAQTEYGGVVTACGLAAGMDLPTSVAPFILRGVKLIGIDSVMAPMSKRVEAWQRLARDLDLSLLKEMTHVIGMGDVKETAQHLLAGQLRGRTVVDVNRD</sequence>
<dbReference type="EMBL" id="PIPT01000010">
    <property type="protein sequence ID" value="RUO46170.1"/>
    <property type="molecule type" value="Genomic_DNA"/>
</dbReference>
<dbReference type="Proteomes" id="UP000286678">
    <property type="component" value="Unassembled WGS sequence"/>
</dbReference>
<dbReference type="SMART" id="SM00829">
    <property type="entry name" value="PKS_ER"/>
    <property type="match status" value="1"/>
</dbReference>
<dbReference type="Pfam" id="PF00107">
    <property type="entry name" value="ADH_zinc_N"/>
    <property type="match status" value="1"/>
</dbReference>
<dbReference type="SUPFAM" id="SSF50129">
    <property type="entry name" value="GroES-like"/>
    <property type="match status" value="1"/>
</dbReference>
<proteinExistence type="predicted"/>
<dbReference type="PANTHER" id="PTHR43677:SF1">
    <property type="entry name" value="ACRYLYL-COA REDUCTASE ACUI-RELATED"/>
    <property type="match status" value="1"/>
</dbReference>